<reference evidence="8" key="2">
    <citation type="submission" date="2021-09" db="EMBL/GenBank/DDBJ databases">
        <authorList>
            <person name="Jia N."/>
            <person name="Wang J."/>
            <person name="Shi W."/>
            <person name="Du L."/>
            <person name="Sun Y."/>
            <person name="Zhan W."/>
            <person name="Jiang J."/>
            <person name="Wang Q."/>
            <person name="Zhang B."/>
            <person name="Ji P."/>
            <person name="Sakyi L.B."/>
            <person name="Cui X."/>
            <person name="Yuan T."/>
            <person name="Jiang B."/>
            <person name="Yang W."/>
            <person name="Lam T.T.-Y."/>
            <person name="Chang Q."/>
            <person name="Ding S."/>
            <person name="Wang X."/>
            <person name="Zhu J."/>
            <person name="Ruan X."/>
            <person name="Zhao L."/>
            <person name="Wei J."/>
            <person name="Que T."/>
            <person name="Du C."/>
            <person name="Cheng J."/>
            <person name="Dai P."/>
            <person name="Han X."/>
            <person name="Huang E."/>
            <person name="Gao Y."/>
            <person name="Liu J."/>
            <person name="Shao H."/>
            <person name="Ye R."/>
            <person name="Li L."/>
            <person name="Wei W."/>
            <person name="Wang X."/>
            <person name="Wang C."/>
            <person name="Huo Q."/>
            <person name="Li W."/>
            <person name="Guo W."/>
            <person name="Chen H."/>
            <person name="Chen S."/>
            <person name="Zhou L."/>
            <person name="Zhou L."/>
            <person name="Ni X."/>
            <person name="Tian J."/>
            <person name="Zhou Y."/>
            <person name="Sheng Y."/>
            <person name="Liu T."/>
            <person name="Pan Y."/>
            <person name="Xia L."/>
            <person name="Li J."/>
            <person name="Zhao F."/>
            <person name="Cao W."/>
        </authorList>
    </citation>
    <scope>NUCLEOTIDE SEQUENCE</scope>
    <source>
        <strain evidence="8">Rsan-2018</strain>
        <tissue evidence="8">Larvae</tissue>
    </source>
</reference>
<dbReference type="PANTHER" id="PTHR46927">
    <property type="entry name" value="AGAP005574-PA"/>
    <property type="match status" value="1"/>
</dbReference>
<comment type="caution">
    <text evidence="8">The sequence shown here is derived from an EMBL/GenBank/DDBJ whole genome shotgun (WGS) entry which is preliminary data.</text>
</comment>
<keyword evidence="9" id="KW-1185">Reference proteome</keyword>
<dbReference type="GO" id="GO:0003677">
    <property type="term" value="F:DNA binding"/>
    <property type="evidence" value="ECO:0007669"/>
    <property type="project" value="UniProtKB-UniRule"/>
</dbReference>
<evidence type="ECO:0000256" key="3">
    <source>
        <dbReference type="ARBA" id="ARBA00022833"/>
    </source>
</evidence>
<dbReference type="Proteomes" id="UP000821837">
    <property type="component" value="Unassembled WGS sequence"/>
</dbReference>
<evidence type="ECO:0000313" key="8">
    <source>
        <dbReference type="EMBL" id="KAH7957020.1"/>
    </source>
</evidence>
<keyword evidence="1" id="KW-0479">Metal-binding</keyword>
<dbReference type="EMBL" id="JABSTV010001250">
    <property type="protein sequence ID" value="KAH7957020.1"/>
    <property type="molecule type" value="Genomic_DNA"/>
</dbReference>
<feature type="region of interest" description="Disordered" evidence="6">
    <location>
        <begin position="145"/>
        <end position="204"/>
    </location>
</feature>
<name>A0A9D4SYI6_RHISA</name>
<protein>
    <recommendedName>
        <fullName evidence="7">THAP-type domain-containing protein</fullName>
    </recommendedName>
</protein>
<proteinExistence type="predicted"/>
<gene>
    <name evidence="8" type="ORF">HPB52_014370</name>
</gene>
<dbReference type="InterPro" id="IPR052224">
    <property type="entry name" value="THAP_domain_protein"/>
</dbReference>
<evidence type="ECO:0000259" key="7">
    <source>
        <dbReference type="PROSITE" id="PS50950"/>
    </source>
</evidence>
<accession>A0A9D4SYI6</accession>
<keyword evidence="4 5" id="KW-0238">DNA-binding</keyword>
<dbReference type="AlphaFoldDB" id="A0A9D4SYI6"/>
<dbReference type="SMART" id="SM00980">
    <property type="entry name" value="THAP"/>
    <property type="match status" value="1"/>
</dbReference>
<dbReference type="GO" id="GO:0008270">
    <property type="term" value="F:zinc ion binding"/>
    <property type="evidence" value="ECO:0007669"/>
    <property type="project" value="UniProtKB-KW"/>
</dbReference>
<dbReference type="PROSITE" id="PS50950">
    <property type="entry name" value="ZF_THAP"/>
    <property type="match status" value="1"/>
</dbReference>
<dbReference type="PANTHER" id="PTHR46927:SF3">
    <property type="entry name" value="THAP-TYPE DOMAIN-CONTAINING PROTEIN"/>
    <property type="match status" value="1"/>
</dbReference>
<feature type="region of interest" description="Disordered" evidence="6">
    <location>
        <begin position="20"/>
        <end position="41"/>
    </location>
</feature>
<reference evidence="8" key="1">
    <citation type="journal article" date="2020" name="Cell">
        <title>Large-Scale Comparative Analyses of Tick Genomes Elucidate Their Genetic Diversity and Vector Capacities.</title>
        <authorList>
            <consortium name="Tick Genome and Microbiome Consortium (TIGMIC)"/>
            <person name="Jia N."/>
            <person name="Wang J."/>
            <person name="Shi W."/>
            <person name="Du L."/>
            <person name="Sun Y."/>
            <person name="Zhan W."/>
            <person name="Jiang J.F."/>
            <person name="Wang Q."/>
            <person name="Zhang B."/>
            <person name="Ji P."/>
            <person name="Bell-Sakyi L."/>
            <person name="Cui X.M."/>
            <person name="Yuan T.T."/>
            <person name="Jiang B.G."/>
            <person name="Yang W.F."/>
            <person name="Lam T.T."/>
            <person name="Chang Q.C."/>
            <person name="Ding S.J."/>
            <person name="Wang X.J."/>
            <person name="Zhu J.G."/>
            <person name="Ruan X.D."/>
            <person name="Zhao L."/>
            <person name="Wei J.T."/>
            <person name="Ye R.Z."/>
            <person name="Que T.C."/>
            <person name="Du C.H."/>
            <person name="Zhou Y.H."/>
            <person name="Cheng J.X."/>
            <person name="Dai P.F."/>
            <person name="Guo W.B."/>
            <person name="Han X.H."/>
            <person name="Huang E.J."/>
            <person name="Li L.F."/>
            <person name="Wei W."/>
            <person name="Gao Y.C."/>
            <person name="Liu J.Z."/>
            <person name="Shao H.Z."/>
            <person name="Wang X."/>
            <person name="Wang C.C."/>
            <person name="Yang T.C."/>
            <person name="Huo Q.B."/>
            <person name="Li W."/>
            <person name="Chen H.Y."/>
            <person name="Chen S.E."/>
            <person name="Zhou L.G."/>
            <person name="Ni X.B."/>
            <person name="Tian J.H."/>
            <person name="Sheng Y."/>
            <person name="Liu T."/>
            <person name="Pan Y.S."/>
            <person name="Xia L.Y."/>
            <person name="Li J."/>
            <person name="Zhao F."/>
            <person name="Cao W.C."/>
        </authorList>
    </citation>
    <scope>NUCLEOTIDE SEQUENCE</scope>
    <source>
        <strain evidence="8">Rsan-2018</strain>
    </source>
</reference>
<organism evidence="8 9">
    <name type="scientific">Rhipicephalus sanguineus</name>
    <name type="common">Brown dog tick</name>
    <name type="synonym">Ixodes sanguineus</name>
    <dbReference type="NCBI Taxonomy" id="34632"/>
    <lineage>
        <taxon>Eukaryota</taxon>
        <taxon>Metazoa</taxon>
        <taxon>Ecdysozoa</taxon>
        <taxon>Arthropoda</taxon>
        <taxon>Chelicerata</taxon>
        <taxon>Arachnida</taxon>
        <taxon>Acari</taxon>
        <taxon>Parasitiformes</taxon>
        <taxon>Ixodida</taxon>
        <taxon>Ixodoidea</taxon>
        <taxon>Ixodidae</taxon>
        <taxon>Rhipicephalinae</taxon>
        <taxon>Rhipicephalus</taxon>
        <taxon>Rhipicephalus</taxon>
    </lineage>
</organism>
<dbReference type="VEuPathDB" id="VectorBase:RSAN_042892"/>
<keyword evidence="2 5" id="KW-0863">Zinc-finger</keyword>
<dbReference type="SUPFAM" id="SSF57716">
    <property type="entry name" value="Glucocorticoid receptor-like (DNA-binding domain)"/>
    <property type="match status" value="1"/>
</dbReference>
<dbReference type="InterPro" id="IPR006612">
    <property type="entry name" value="THAP_Znf"/>
</dbReference>
<evidence type="ECO:0000256" key="5">
    <source>
        <dbReference type="PROSITE-ProRule" id="PRU00309"/>
    </source>
</evidence>
<evidence type="ECO:0000256" key="1">
    <source>
        <dbReference type="ARBA" id="ARBA00022723"/>
    </source>
</evidence>
<sequence length="475" mass="53104">MDETSVADDTRDAVVHMATMDETSEPGQARKPETSAAKRSKKTRHTYCFAPGCVCSKTRHRRDHDGRRCSIFGMPRDEEMFRRWQRYVPPRANGQRLTPNSALCERHFDPQFVQRYFEHTINGQVVRLKRGVPCLTPDAVPTMFPDSPSYYTRRVPARRKPIQRAPLPPPKPKRRTSAKTPSPSKTVPEDASATVEEGSVVEPAPAPSECEAVIEVVECEVTPAFPYKDLPLPSGRWARHVISETPLVIAYSTCCLSDEQPGRLITEKLVLIREHENYAECQVYMDGRRLESFEEAGSTDYPQTLLQRLDGVRRCTGLGQPEDFHLNERLLPPSVEVRESGLHSVQCCGAGTTRAGLSEKCQYAKKLLRKKQARLERRMRMQDGPSVSEVVTDTERPQLVIADTSPGESVDGELRPNVEDDASATEVVTAEIVGDPLETGNNESESPPAMELEDNKTAPVPYHNVVLGQVAIYVQ</sequence>
<evidence type="ECO:0000313" key="9">
    <source>
        <dbReference type="Proteomes" id="UP000821837"/>
    </source>
</evidence>
<evidence type="ECO:0000256" key="4">
    <source>
        <dbReference type="ARBA" id="ARBA00023125"/>
    </source>
</evidence>
<feature type="domain" description="THAP-type" evidence="7">
    <location>
        <begin position="44"/>
        <end position="144"/>
    </location>
</feature>
<evidence type="ECO:0000256" key="2">
    <source>
        <dbReference type="ARBA" id="ARBA00022771"/>
    </source>
</evidence>
<dbReference type="Pfam" id="PF05485">
    <property type="entry name" value="THAP"/>
    <property type="match status" value="1"/>
</dbReference>
<evidence type="ECO:0000256" key="6">
    <source>
        <dbReference type="SAM" id="MobiDB-lite"/>
    </source>
</evidence>
<feature type="region of interest" description="Disordered" evidence="6">
    <location>
        <begin position="434"/>
        <end position="457"/>
    </location>
</feature>
<keyword evidence="3" id="KW-0862">Zinc</keyword>